<sequence>MDALFVSTSLGRLTNYIGKKCFPIMLTMKPYPPGSIVIKFINSVCESIDICDKLIRSDTLKDKVPCMQAWLWAKWLGTGVVPVDQMRIIEKACLCAMETAPSSRVAKHAFAYLLKISG</sequence>
<organism evidence="1 2">
    <name type="scientific">Amblyomma americanum</name>
    <name type="common">Lone star tick</name>
    <dbReference type="NCBI Taxonomy" id="6943"/>
    <lineage>
        <taxon>Eukaryota</taxon>
        <taxon>Metazoa</taxon>
        <taxon>Ecdysozoa</taxon>
        <taxon>Arthropoda</taxon>
        <taxon>Chelicerata</taxon>
        <taxon>Arachnida</taxon>
        <taxon>Acari</taxon>
        <taxon>Parasitiformes</taxon>
        <taxon>Ixodida</taxon>
        <taxon>Ixodoidea</taxon>
        <taxon>Ixodidae</taxon>
        <taxon>Amblyomminae</taxon>
        <taxon>Amblyomma</taxon>
    </lineage>
</organism>
<evidence type="ECO:0000313" key="2">
    <source>
        <dbReference type="Proteomes" id="UP001321473"/>
    </source>
</evidence>
<comment type="caution">
    <text evidence="1">The sequence shown here is derived from an EMBL/GenBank/DDBJ whole genome shotgun (WGS) entry which is preliminary data.</text>
</comment>
<accession>A0AAQ4DJR4</accession>
<gene>
    <name evidence="1" type="ORF">V5799_026027</name>
</gene>
<dbReference type="Proteomes" id="UP001321473">
    <property type="component" value="Unassembled WGS sequence"/>
</dbReference>
<protein>
    <submittedName>
        <fullName evidence="1">Uncharacterized protein</fullName>
    </submittedName>
</protein>
<dbReference type="EMBL" id="JARKHS020029864">
    <property type="protein sequence ID" value="KAK8762704.1"/>
    <property type="molecule type" value="Genomic_DNA"/>
</dbReference>
<evidence type="ECO:0000313" key="1">
    <source>
        <dbReference type="EMBL" id="KAK8762704.1"/>
    </source>
</evidence>
<reference evidence="1 2" key="1">
    <citation type="journal article" date="2023" name="Arcadia Sci">
        <title>De novo assembly of a long-read Amblyomma americanum tick genome.</title>
        <authorList>
            <person name="Chou S."/>
            <person name="Poskanzer K.E."/>
            <person name="Rollins M."/>
            <person name="Thuy-Boun P.S."/>
        </authorList>
    </citation>
    <scope>NUCLEOTIDE SEQUENCE [LARGE SCALE GENOMIC DNA]</scope>
    <source>
        <strain evidence="1">F_SG_1</strain>
        <tissue evidence="1">Salivary glands</tissue>
    </source>
</reference>
<name>A0AAQ4DJR4_AMBAM</name>
<proteinExistence type="predicted"/>
<keyword evidence="2" id="KW-1185">Reference proteome</keyword>
<dbReference type="AlphaFoldDB" id="A0AAQ4DJR4"/>